<name>A0AAV6KC51_9ERIC</name>
<reference evidence="1" key="1">
    <citation type="submission" date="2020-08" db="EMBL/GenBank/DDBJ databases">
        <title>Plant Genome Project.</title>
        <authorList>
            <person name="Zhang R.-G."/>
        </authorList>
    </citation>
    <scope>NUCLEOTIDE SEQUENCE</scope>
    <source>
        <strain evidence="1">WSP0</strain>
        <tissue evidence="1">Leaf</tissue>
    </source>
</reference>
<comment type="caution">
    <text evidence="1">The sequence shown here is derived from an EMBL/GenBank/DDBJ whole genome shotgun (WGS) entry which is preliminary data.</text>
</comment>
<dbReference type="EMBL" id="JACTNZ010000005">
    <property type="protein sequence ID" value="KAG5550063.1"/>
    <property type="molecule type" value="Genomic_DNA"/>
</dbReference>
<protein>
    <submittedName>
        <fullName evidence="1">Uncharacterized protein</fullName>
    </submittedName>
</protein>
<gene>
    <name evidence="1" type="ORF">RHGRI_015129</name>
</gene>
<dbReference type="Proteomes" id="UP000823749">
    <property type="component" value="Chromosome 5"/>
</dbReference>
<accession>A0AAV6KC51</accession>
<keyword evidence="2" id="KW-1185">Reference proteome</keyword>
<dbReference type="AlphaFoldDB" id="A0AAV6KC51"/>
<evidence type="ECO:0000313" key="1">
    <source>
        <dbReference type="EMBL" id="KAG5550063.1"/>
    </source>
</evidence>
<proteinExistence type="predicted"/>
<sequence length="169" mass="18983">MSPLEEQACGVLTPFCFEKFQEEFGRATLYSSVYEHGCEFGVKHHDSTRSKTHIAFWDVETTTCSCKHFEFCEEGTPRLDIEILVDKPIGDVQCPSISITKGCPKTKQLKGGKETGKVTKSCGWCKKVGHNITTCPEKENIEYANESEKKKKKISSSDIGLNPVFCLKY</sequence>
<evidence type="ECO:0000313" key="2">
    <source>
        <dbReference type="Proteomes" id="UP000823749"/>
    </source>
</evidence>
<organism evidence="1 2">
    <name type="scientific">Rhododendron griersonianum</name>
    <dbReference type="NCBI Taxonomy" id="479676"/>
    <lineage>
        <taxon>Eukaryota</taxon>
        <taxon>Viridiplantae</taxon>
        <taxon>Streptophyta</taxon>
        <taxon>Embryophyta</taxon>
        <taxon>Tracheophyta</taxon>
        <taxon>Spermatophyta</taxon>
        <taxon>Magnoliopsida</taxon>
        <taxon>eudicotyledons</taxon>
        <taxon>Gunneridae</taxon>
        <taxon>Pentapetalae</taxon>
        <taxon>asterids</taxon>
        <taxon>Ericales</taxon>
        <taxon>Ericaceae</taxon>
        <taxon>Ericoideae</taxon>
        <taxon>Rhodoreae</taxon>
        <taxon>Rhododendron</taxon>
    </lineage>
</organism>